<protein>
    <submittedName>
        <fullName evidence="3">Uncharacterized protein</fullName>
    </submittedName>
</protein>
<dbReference type="Proteomes" id="UP000095280">
    <property type="component" value="Unplaced"/>
</dbReference>
<feature type="transmembrane region" description="Helical" evidence="1">
    <location>
        <begin position="259"/>
        <end position="277"/>
    </location>
</feature>
<reference evidence="3" key="1">
    <citation type="submission" date="2016-11" db="UniProtKB">
        <authorList>
            <consortium name="WormBaseParasite"/>
        </authorList>
    </citation>
    <scope>IDENTIFICATION</scope>
</reference>
<evidence type="ECO:0000313" key="2">
    <source>
        <dbReference type="Proteomes" id="UP000095280"/>
    </source>
</evidence>
<sequence length="318" mass="34996">PAAADEQSHDNSRYKRHNAAADSGEYSRCCFQTPIPCQAGSGKRRSLFGTRLNCRQLGKLLKQQRKSTGEPGLTDEIIFEDVQKAKELFGFRQKSTGLQQLGATEMATTCCCATATLCRAIGCHPADAAAAADGSRAPDDSQQCRIEKLPLVERVFAPPIALTEDDFDEQKSAVPTAAAMVTLPRRRSHRHRRASSDLVSDAPLSASSVAIDAAAASTCLLTARSPAQSVINQSCQQFRRIFFPFTRKQQQQLLSQSSVFLFALIPFTAAATAATTFSSSSKRRVARFWELKRLLVELTKRKADKNAVSWLRSRLKRR</sequence>
<keyword evidence="1" id="KW-0812">Transmembrane</keyword>
<evidence type="ECO:0000256" key="1">
    <source>
        <dbReference type="SAM" id="Phobius"/>
    </source>
</evidence>
<name>A0A1I8FL87_9PLAT</name>
<evidence type="ECO:0000313" key="3">
    <source>
        <dbReference type="WBParaSite" id="maker-unitig_38934-snap-gene-0.2-mRNA-1"/>
    </source>
</evidence>
<dbReference type="AlphaFoldDB" id="A0A1I8FL87"/>
<dbReference type="WBParaSite" id="maker-unitig_38934-snap-gene-0.2-mRNA-1">
    <property type="protein sequence ID" value="maker-unitig_38934-snap-gene-0.2-mRNA-1"/>
    <property type="gene ID" value="maker-unitig_38934-snap-gene-0.2"/>
</dbReference>
<keyword evidence="1" id="KW-0472">Membrane</keyword>
<keyword evidence="1" id="KW-1133">Transmembrane helix</keyword>
<accession>A0A1I8FL87</accession>
<organism evidence="2 3">
    <name type="scientific">Macrostomum lignano</name>
    <dbReference type="NCBI Taxonomy" id="282301"/>
    <lineage>
        <taxon>Eukaryota</taxon>
        <taxon>Metazoa</taxon>
        <taxon>Spiralia</taxon>
        <taxon>Lophotrochozoa</taxon>
        <taxon>Platyhelminthes</taxon>
        <taxon>Rhabditophora</taxon>
        <taxon>Macrostomorpha</taxon>
        <taxon>Macrostomida</taxon>
        <taxon>Macrostomidae</taxon>
        <taxon>Macrostomum</taxon>
    </lineage>
</organism>
<proteinExistence type="predicted"/>
<keyword evidence="2" id="KW-1185">Reference proteome</keyword>